<dbReference type="Proteomes" id="UP000433309">
    <property type="component" value="Unassembled WGS sequence"/>
</dbReference>
<dbReference type="AlphaFoldDB" id="A0A6I2KZK1"/>
<protein>
    <submittedName>
        <fullName evidence="1">Uncharacterized protein</fullName>
    </submittedName>
</protein>
<dbReference type="EMBL" id="WKJK01000008">
    <property type="protein sequence ID" value="MRW91615.1"/>
    <property type="molecule type" value="Genomic_DNA"/>
</dbReference>
<name>A0A6I2KZK1_9BURK</name>
<dbReference type="RefSeq" id="WP_154378199.1">
    <property type="nucleotide sequence ID" value="NZ_WKJK01000008.1"/>
</dbReference>
<evidence type="ECO:0000313" key="1">
    <source>
        <dbReference type="EMBL" id="MRW91615.1"/>
    </source>
</evidence>
<organism evidence="1 2">
    <name type="scientific">Duganella guangzhouensis</name>
    <dbReference type="NCBI Taxonomy" id="2666084"/>
    <lineage>
        <taxon>Bacteria</taxon>
        <taxon>Pseudomonadati</taxon>
        <taxon>Pseudomonadota</taxon>
        <taxon>Betaproteobacteria</taxon>
        <taxon>Burkholderiales</taxon>
        <taxon>Oxalobacteraceae</taxon>
        <taxon>Telluria group</taxon>
        <taxon>Duganella</taxon>
    </lineage>
</organism>
<reference evidence="1 2" key="1">
    <citation type="submission" date="2019-11" db="EMBL/GenBank/DDBJ databases">
        <title>Novel species isolated from a subtropical stream in China.</title>
        <authorList>
            <person name="Lu H."/>
        </authorList>
    </citation>
    <scope>NUCLEOTIDE SEQUENCE [LARGE SCALE GENOMIC DNA]</scope>
    <source>
        <strain evidence="1 2">FT80W</strain>
    </source>
</reference>
<accession>A0A6I2KZK1</accession>
<evidence type="ECO:0000313" key="2">
    <source>
        <dbReference type="Proteomes" id="UP000433309"/>
    </source>
</evidence>
<gene>
    <name evidence="1" type="ORF">GJ699_16600</name>
</gene>
<comment type="caution">
    <text evidence="1">The sequence shown here is derived from an EMBL/GenBank/DDBJ whole genome shotgun (WGS) entry which is preliminary data.</text>
</comment>
<keyword evidence="2" id="KW-1185">Reference proteome</keyword>
<proteinExistence type="predicted"/>
<sequence>MKFLTVQDLKKAHAAGQVMSVSLVADVEAFEVRVVMASGSAGVTQDDGQSHMRFADPAEALLMLNELDIVAVHVHTDGWVPSPGSQNYMAWLTAKVQSSAAGINDGSNKVFSADEWASIRRGADASLGRSS</sequence>